<organism evidence="2 3">
    <name type="scientific">Terrimicrobium sacchariphilum</name>
    <dbReference type="NCBI Taxonomy" id="690879"/>
    <lineage>
        <taxon>Bacteria</taxon>
        <taxon>Pseudomonadati</taxon>
        <taxon>Verrucomicrobiota</taxon>
        <taxon>Terrimicrobiia</taxon>
        <taxon>Terrimicrobiales</taxon>
        <taxon>Terrimicrobiaceae</taxon>
        <taxon>Terrimicrobium</taxon>
    </lineage>
</organism>
<name>A0A146GDM4_TERSA</name>
<accession>A0A146GDM4</accession>
<gene>
    <name evidence="2" type="ORF">TSACC_3316</name>
</gene>
<sequence length="575" mass="63348">MRFPLFLLASVLSSATLVRAVDSPVIDGLHQDLDRRFIVRPQGLVLDYVNTDGSIELPKGDEPTLGKPNSLSWWTPLENGPFLSGLYLDGVLMRWQVTKSPEDARVARELVQGLLKCASLNDQPAFIARGFYPPENTYYPIGSDDQTAPWFYGLWKYLQTDLPTAGERKEIEAKILSVADALAQNGWKMPCAAIGDMQAGETRGEWAGGGYRAVSRRLFASRIAYEISRDDRWRQDYEAALTEAVEGSRSRIDIIEAGIDLEWRALPQLAVNHLWIYVISQAMVAELARLESDAAVRARYETSLQRTAERCAGFVRDSMQGNLADAKFLTDWRVMNASWRPQTTPKEAVDLAMEQLKAWGNRGRDLEVINVREPACAAWIAFYAPKSSDTIAAAASKFGRFVQAVPWTRLHSSAGIFAESAWYLLNAHVGLGAGLPKAVAEPAAPSNVTVSRIGQKNQRATGQFDFAEIPTAFSGYSLYTVPRGASDQPGSGFELRASHDGRAWLLVMPKGNVEIPEGWEPAGVTIRWKAGDNVFADRVYQRAVKAGETIVVPPSEGIDNSGTYAIPHALILEGK</sequence>
<comment type="caution">
    <text evidence="2">The sequence shown here is derived from an EMBL/GenBank/DDBJ whole genome shotgun (WGS) entry which is preliminary data.</text>
</comment>
<dbReference type="Proteomes" id="UP000076023">
    <property type="component" value="Unassembled WGS sequence"/>
</dbReference>
<dbReference type="InParanoid" id="A0A146GDM4"/>
<proteinExistence type="predicted"/>
<feature type="signal peptide" evidence="1">
    <location>
        <begin position="1"/>
        <end position="20"/>
    </location>
</feature>
<dbReference type="STRING" id="690879.TSACC_3316"/>
<evidence type="ECO:0000313" key="3">
    <source>
        <dbReference type="Proteomes" id="UP000076023"/>
    </source>
</evidence>
<reference evidence="3" key="1">
    <citation type="journal article" date="2017" name="Genome Announc.">
        <title>Draft Genome Sequence of Terrimicrobium sacchariphilum NM-5T, a Facultative Anaerobic Soil Bacterium of the Class Spartobacteria.</title>
        <authorList>
            <person name="Qiu Y.L."/>
            <person name="Tourlousse D.M."/>
            <person name="Matsuura N."/>
            <person name="Ohashi A."/>
            <person name="Sekiguchi Y."/>
        </authorList>
    </citation>
    <scope>NUCLEOTIDE SEQUENCE [LARGE SCALE GENOMIC DNA]</scope>
    <source>
        <strain evidence="3">NM-5</strain>
    </source>
</reference>
<dbReference type="OrthoDB" id="177692at2"/>
<keyword evidence="3" id="KW-1185">Reference proteome</keyword>
<evidence type="ECO:0000313" key="2">
    <source>
        <dbReference type="EMBL" id="GAT35252.1"/>
    </source>
</evidence>
<evidence type="ECO:0008006" key="4">
    <source>
        <dbReference type="Google" id="ProtNLM"/>
    </source>
</evidence>
<dbReference type="RefSeq" id="WP_153811538.1">
    <property type="nucleotide sequence ID" value="NZ_BDCO01000003.1"/>
</dbReference>
<dbReference type="EMBL" id="BDCO01000003">
    <property type="protein sequence ID" value="GAT35252.1"/>
    <property type="molecule type" value="Genomic_DNA"/>
</dbReference>
<dbReference type="AlphaFoldDB" id="A0A146GDM4"/>
<protein>
    <recommendedName>
        <fullName evidence="4">Alpha-L-rhamnosidase six-hairpin glycosidase domain-containing protein</fullName>
    </recommendedName>
</protein>
<keyword evidence="1" id="KW-0732">Signal</keyword>
<feature type="chain" id="PRO_5007524907" description="Alpha-L-rhamnosidase six-hairpin glycosidase domain-containing protein" evidence="1">
    <location>
        <begin position="21"/>
        <end position="575"/>
    </location>
</feature>
<evidence type="ECO:0000256" key="1">
    <source>
        <dbReference type="SAM" id="SignalP"/>
    </source>
</evidence>